<keyword evidence="1" id="KW-0812">Transmembrane</keyword>
<sequence length="93" mass="11360">MDFLKYLFNKFYFSIFSIIFLFGFYFGLKLINKRKKNLRLTTIATNFEQDKSIEEEKSLHDFKTNQKIKTRLRILSQKCEIQIQFIVKFLMLD</sequence>
<dbReference type="AlphaFoldDB" id="A0A3M7R124"/>
<protein>
    <recommendedName>
        <fullName evidence="4">Transmembrane protein</fullName>
    </recommendedName>
</protein>
<evidence type="ECO:0000313" key="2">
    <source>
        <dbReference type="EMBL" id="RNA17071.1"/>
    </source>
</evidence>
<keyword evidence="1" id="KW-0472">Membrane</keyword>
<dbReference type="EMBL" id="REGN01004543">
    <property type="protein sequence ID" value="RNA17071.1"/>
    <property type="molecule type" value="Genomic_DNA"/>
</dbReference>
<evidence type="ECO:0000313" key="3">
    <source>
        <dbReference type="Proteomes" id="UP000276133"/>
    </source>
</evidence>
<keyword evidence="3" id="KW-1185">Reference proteome</keyword>
<evidence type="ECO:0000256" key="1">
    <source>
        <dbReference type="SAM" id="Phobius"/>
    </source>
</evidence>
<proteinExistence type="predicted"/>
<accession>A0A3M7R124</accession>
<organism evidence="2 3">
    <name type="scientific">Brachionus plicatilis</name>
    <name type="common">Marine rotifer</name>
    <name type="synonym">Brachionus muelleri</name>
    <dbReference type="NCBI Taxonomy" id="10195"/>
    <lineage>
        <taxon>Eukaryota</taxon>
        <taxon>Metazoa</taxon>
        <taxon>Spiralia</taxon>
        <taxon>Gnathifera</taxon>
        <taxon>Rotifera</taxon>
        <taxon>Eurotatoria</taxon>
        <taxon>Monogononta</taxon>
        <taxon>Pseudotrocha</taxon>
        <taxon>Ploima</taxon>
        <taxon>Brachionidae</taxon>
        <taxon>Brachionus</taxon>
    </lineage>
</organism>
<keyword evidence="1" id="KW-1133">Transmembrane helix</keyword>
<dbReference type="Proteomes" id="UP000276133">
    <property type="component" value="Unassembled WGS sequence"/>
</dbReference>
<gene>
    <name evidence="2" type="ORF">BpHYR1_015519</name>
</gene>
<comment type="caution">
    <text evidence="2">The sequence shown here is derived from an EMBL/GenBank/DDBJ whole genome shotgun (WGS) entry which is preliminary data.</text>
</comment>
<reference evidence="2 3" key="1">
    <citation type="journal article" date="2018" name="Sci. Rep.">
        <title>Genomic signatures of local adaptation to the degree of environmental predictability in rotifers.</title>
        <authorList>
            <person name="Franch-Gras L."/>
            <person name="Hahn C."/>
            <person name="Garcia-Roger E.M."/>
            <person name="Carmona M.J."/>
            <person name="Serra M."/>
            <person name="Gomez A."/>
        </authorList>
    </citation>
    <scope>NUCLEOTIDE SEQUENCE [LARGE SCALE GENOMIC DNA]</scope>
    <source>
        <strain evidence="2">HYR1</strain>
    </source>
</reference>
<evidence type="ECO:0008006" key="4">
    <source>
        <dbReference type="Google" id="ProtNLM"/>
    </source>
</evidence>
<feature type="transmembrane region" description="Helical" evidence="1">
    <location>
        <begin position="12"/>
        <end position="31"/>
    </location>
</feature>
<name>A0A3M7R124_BRAPC</name>